<keyword evidence="1" id="KW-1133">Transmembrane helix</keyword>
<reference evidence="2" key="1">
    <citation type="submission" date="2019-11" db="EMBL/GenBank/DDBJ databases">
        <title>Bipolaris sorokiniana Genome sequencing.</title>
        <authorList>
            <person name="Wang H."/>
        </authorList>
    </citation>
    <scope>NUCLEOTIDE SEQUENCE</scope>
</reference>
<feature type="transmembrane region" description="Helical" evidence="1">
    <location>
        <begin position="217"/>
        <end position="237"/>
    </location>
</feature>
<sequence>MMPSWWPETRLEWIFSAAAATQGVVNTIIQMVILVVYLQWVNKPIYEVPLSYVISLILSINTLGCLYQLVLTLDAYRIKNHIQIFMLCVANVCLSVATILQYGEVHNASARAAVGVNGMNLPFVKRDWEFWRRVSPGLVVCAVVSCTCSTVMCFVAVKLYREFAWALYQDVSPDMTIQWKYMCYQIYLGFLKYTPYFVFAFILIYGLINVHYIEPEFSLTMAIIPATLLHLALAVYFVRHEIRICMILVLLFHVANIAYVISRLLVLYGHGLLSKTMMKDEMVFYLCIAGALSLFSLVAGSVCMFNFKKGLKHILLGQIKRRPQAHELEDDYYIQRLNYNIVPTPDRDSQRFLVD</sequence>
<organism evidence="2 3">
    <name type="scientific">Cochliobolus sativus</name>
    <name type="common">Common root rot and spot blotch fungus</name>
    <name type="synonym">Bipolaris sorokiniana</name>
    <dbReference type="NCBI Taxonomy" id="45130"/>
    <lineage>
        <taxon>Eukaryota</taxon>
        <taxon>Fungi</taxon>
        <taxon>Dikarya</taxon>
        <taxon>Ascomycota</taxon>
        <taxon>Pezizomycotina</taxon>
        <taxon>Dothideomycetes</taxon>
        <taxon>Pleosporomycetidae</taxon>
        <taxon>Pleosporales</taxon>
        <taxon>Pleosporineae</taxon>
        <taxon>Pleosporaceae</taxon>
        <taxon>Bipolaris</taxon>
    </lineage>
</organism>
<keyword evidence="1" id="KW-0812">Transmembrane</keyword>
<accession>A0A8H6DZY6</accession>
<dbReference type="GO" id="GO:0005794">
    <property type="term" value="C:Golgi apparatus"/>
    <property type="evidence" value="ECO:0007669"/>
    <property type="project" value="TreeGrafter"/>
</dbReference>
<feature type="transmembrane region" description="Helical" evidence="1">
    <location>
        <begin position="137"/>
        <end position="160"/>
    </location>
</feature>
<comment type="caution">
    <text evidence="2">The sequence shown here is derived from an EMBL/GenBank/DDBJ whole genome shotgun (WGS) entry which is preliminary data.</text>
</comment>
<feature type="transmembrane region" description="Helical" evidence="1">
    <location>
        <begin position="82"/>
        <end position="102"/>
    </location>
</feature>
<evidence type="ECO:0008006" key="4">
    <source>
        <dbReference type="Google" id="ProtNLM"/>
    </source>
</evidence>
<feature type="transmembrane region" description="Helical" evidence="1">
    <location>
        <begin position="282"/>
        <end position="307"/>
    </location>
</feature>
<dbReference type="AlphaFoldDB" id="A0A8H6DZY6"/>
<proteinExistence type="predicted"/>
<feature type="transmembrane region" description="Helical" evidence="1">
    <location>
        <begin position="181"/>
        <end position="205"/>
    </location>
</feature>
<dbReference type="EMBL" id="WNKQ01000001">
    <property type="protein sequence ID" value="KAF5854219.1"/>
    <property type="molecule type" value="Genomic_DNA"/>
</dbReference>
<keyword evidence="1" id="KW-0472">Membrane</keyword>
<gene>
    <name evidence="2" type="ORF">GGP41_006998</name>
</gene>
<evidence type="ECO:0000313" key="3">
    <source>
        <dbReference type="Proteomes" id="UP000624244"/>
    </source>
</evidence>
<feature type="transmembrane region" description="Helical" evidence="1">
    <location>
        <begin position="12"/>
        <end position="38"/>
    </location>
</feature>
<protein>
    <recommendedName>
        <fullName evidence="4">TRP C-terminal domain-containing protein</fullName>
    </recommendedName>
</protein>
<feature type="transmembrane region" description="Helical" evidence="1">
    <location>
        <begin position="50"/>
        <end position="70"/>
    </location>
</feature>
<name>A0A8H6DZY6_COCSA</name>
<dbReference type="PANTHER" id="PTHR34391:SF1">
    <property type="entry name" value="UPF0658 GOLGI APPARATUS MEMBRANE PROTEIN C1952.10C-RELATED"/>
    <property type="match status" value="1"/>
</dbReference>
<dbReference type="Proteomes" id="UP000624244">
    <property type="component" value="Unassembled WGS sequence"/>
</dbReference>
<dbReference type="PANTHER" id="PTHR34391">
    <property type="entry name" value="UPF0658 GOLGI APPARATUS MEMBRANE PROTEIN C1952.10C-RELATED"/>
    <property type="match status" value="1"/>
</dbReference>
<evidence type="ECO:0000313" key="2">
    <source>
        <dbReference type="EMBL" id="KAF5854219.1"/>
    </source>
</evidence>
<dbReference type="OMA" id="SWWPETR"/>
<evidence type="ECO:0000256" key="1">
    <source>
        <dbReference type="SAM" id="Phobius"/>
    </source>
</evidence>
<dbReference type="InterPro" id="IPR040410">
    <property type="entry name" value="UPF0658_Golgi"/>
</dbReference>
<feature type="transmembrane region" description="Helical" evidence="1">
    <location>
        <begin position="244"/>
        <end position="262"/>
    </location>
</feature>